<accession>A0A2H5QG34</accession>
<name>A0A2H5QG34_CITUN</name>
<protein>
    <submittedName>
        <fullName evidence="1">Uncharacterized protein</fullName>
    </submittedName>
</protein>
<proteinExistence type="predicted"/>
<sequence length="77" mass="8661">MEIGEDSSTRNGYKDRTYGQIEPRSIFLMLNNGGDLSCITDKLADLFKLVGYALLLLQPHEASLFHIPTFLNIMQGQ</sequence>
<comment type="caution">
    <text evidence="1">The sequence shown here is derived from an EMBL/GenBank/DDBJ whole genome shotgun (WGS) entry which is preliminary data.</text>
</comment>
<dbReference type="AlphaFoldDB" id="A0A2H5QG34"/>
<organism evidence="1 2">
    <name type="scientific">Citrus unshiu</name>
    <name type="common">Satsuma mandarin</name>
    <name type="synonym">Citrus nobilis var. unshiu</name>
    <dbReference type="NCBI Taxonomy" id="55188"/>
    <lineage>
        <taxon>Eukaryota</taxon>
        <taxon>Viridiplantae</taxon>
        <taxon>Streptophyta</taxon>
        <taxon>Embryophyta</taxon>
        <taxon>Tracheophyta</taxon>
        <taxon>Spermatophyta</taxon>
        <taxon>Magnoliopsida</taxon>
        <taxon>eudicotyledons</taxon>
        <taxon>Gunneridae</taxon>
        <taxon>Pentapetalae</taxon>
        <taxon>rosids</taxon>
        <taxon>malvids</taxon>
        <taxon>Sapindales</taxon>
        <taxon>Rutaceae</taxon>
        <taxon>Aurantioideae</taxon>
        <taxon>Citrus</taxon>
    </lineage>
</organism>
<evidence type="ECO:0000313" key="1">
    <source>
        <dbReference type="EMBL" id="GAY63165.1"/>
    </source>
</evidence>
<evidence type="ECO:0000313" key="2">
    <source>
        <dbReference type="Proteomes" id="UP000236630"/>
    </source>
</evidence>
<keyword evidence="2" id="KW-1185">Reference proteome</keyword>
<dbReference type="Proteomes" id="UP000236630">
    <property type="component" value="Unassembled WGS sequence"/>
</dbReference>
<reference evidence="1 2" key="1">
    <citation type="journal article" date="2017" name="Front. Genet.">
        <title>Draft sequencing of the heterozygous diploid genome of Satsuma (Citrus unshiu Marc.) using a hybrid assembly approach.</title>
        <authorList>
            <person name="Shimizu T."/>
            <person name="Tanizawa Y."/>
            <person name="Mochizuki T."/>
            <person name="Nagasaki H."/>
            <person name="Yoshioka T."/>
            <person name="Toyoda A."/>
            <person name="Fujiyama A."/>
            <person name="Kaminuma E."/>
            <person name="Nakamura Y."/>
        </authorList>
    </citation>
    <scope>NUCLEOTIDE SEQUENCE [LARGE SCALE GENOMIC DNA]</scope>
    <source>
        <strain evidence="2">cv. Miyagawa wase</strain>
    </source>
</reference>
<dbReference type="EMBL" id="BDQV01000338">
    <property type="protein sequence ID" value="GAY63165.1"/>
    <property type="molecule type" value="Genomic_DNA"/>
</dbReference>
<gene>
    <name evidence="1" type="ORF">CUMW_223430</name>
</gene>